<organism evidence="2 3">
    <name type="scientific">Kibdelosporangium banguiense</name>
    <dbReference type="NCBI Taxonomy" id="1365924"/>
    <lineage>
        <taxon>Bacteria</taxon>
        <taxon>Bacillati</taxon>
        <taxon>Actinomycetota</taxon>
        <taxon>Actinomycetes</taxon>
        <taxon>Pseudonocardiales</taxon>
        <taxon>Pseudonocardiaceae</taxon>
        <taxon>Kibdelosporangium</taxon>
    </lineage>
</organism>
<feature type="transmembrane region" description="Helical" evidence="1">
    <location>
        <begin position="222"/>
        <end position="248"/>
    </location>
</feature>
<keyword evidence="1" id="KW-0472">Membrane</keyword>
<name>A0ABS4TK54_9PSEU</name>
<keyword evidence="1" id="KW-0812">Transmembrane</keyword>
<gene>
    <name evidence="2" type="ORF">JOF56_005178</name>
</gene>
<evidence type="ECO:0000313" key="3">
    <source>
        <dbReference type="Proteomes" id="UP001519332"/>
    </source>
</evidence>
<dbReference type="Proteomes" id="UP001519332">
    <property type="component" value="Unassembled WGS sequence"/>
</dbReference>
<dbReference type="EMBL" id="JAGINW010000001">
    <property type="protein sequence ID" value="MBP2324793.1"/>
    <property type="molecule type" value="Genomic_DNA"/>
</dbReference>
<keyword evidence="3" id="KW-1185">Reference proteome</keyword>
<protein>
    <submittedName>
        <fullName evidence="2">Uncharacterized protein</fullName>
    </submittedName>
</protein>
<keyword evidence="1" id="KW-1133">Transmembrane helix</keyword>
<dbReference type="RefSeq" id="WP_209642072.1">
    <property type="nucleotide sequence ID" value="NZ_JAGINW010000001.1"/>
</dbReference>
<proteinExistence type="predicted"/>
<evidence type="ECO:0000256" key="1">
    <source>
        <dbReference type="SAM" id="Phobius"/>
    </source>
</evidence>
<evidence type="ECO:0000313" key="2">
    <source>
        <dbReference type="EMBL" id="MBP2324793.1"/>
    </source>
</evidence>
<accession>A0ABS4TK54</accession>
<reference evidence="2 3" key="1">
    <citation type="submission" date="2021-03" db="EMBL/GenBank/DDBJ databases">
        <title>Sequencing the genomes of 1000 actinobacteria strains.</title>
        <authorList>
            <person name="Klenk H.-P."/>
        </authorList>
    </citation>
    <scope>NUCLEOTIDE SEQUENCE [LARGE SCALE GENOMIC DNA]</scope>
    <source>
        <strain evidence="2 3">DSM 46670</strain>
    </source>
</reference>
<sequence length="303" mass="31802">MSQLKQSIDRDPLLARLGERRSELREEIATEIRGRIAGLSTLELLTLTTASGQTLPPKVSASYAGQLAKYLRSPDSGLSSRVETVTQEAVVAAALRFYQSDDVVDDLSEHLGRQIVQRADIQALLAKELSAVGKMIGREGKDFLAVAGKNTGSQALQQAVSSALHTSVGSALAALVAKALTLPVVKVAIAKALAAALASAAFQKLVLIAAKKVGVTVIVQMILVKLLGVSSAGLLGIVVLPVIAAILYHEYRQFPAKVGNQVAEAVSARIAESGDELDDAVVGAYLDSALDAVIDYIRDLAVQ</sequence>
<comment type="caution">
    <text evidence="2">The sequence shown here is derived from an EMBL/GenBank/DDBJ whole genome shotgun (WGS) entry which is preliminary data.</text>
</comment>